<dbReference type="PROSITE" id="PS51075">
    <property type="entry name" value="MH1"/>
    <property type="match status" value="1"/>
</dbReference>
<evidence type="ECO:0000256" key="8">
    <source>
        <dbReference type="SAM" id="MobiDB-lite"/>
    </source>
</evidence>
<dbReference type="SUPFAM" id="SSF56366">
    <property type="entry name" value="SMAD MH1 domain"/>
    <property type="match status" value="1"/>
</dbReference>
<evidence type="ECO:0000256" key="1">
    <source>
        <dbReference type="ARBA" id="ARBA00004123"/>
    </source>
</evidence>
<dbReference type="GO" id="GO:0051239">
    <property type="term" value="P:regulation of multicellular organismal process"/>
    <property type="evidence" value="ECO:0007669"/>
    <property type="project" value="UniProtKB-ARBA"/>
</dbReference>
<feature type="region of interest" description="Disordered" evidence="8">
    <location>
        <begin position="413"/>
        <end position="464"/>
    </location>
</feature>
<evidence type="ECO:0000259" key="9">
    <source>
        <dbReference type="PROSITE" id="PS51075"/>
    </source>
</evidence>
<name>A0A914MCW6_MELIC</name>
<dbReference type="WBParaSite" id="Minc3s01655g25378">
    <property type="protein sequence ID" value="Minc3s01655g25378"/>
    <property type="gene ID" value="Minc3s01655g25378"/>
</dbReference>
<evidence type="ECO:0000313" key="12">
    <source>
        <dbReference type="WBParaSite" id="Minc3s01655g25378"/>
    </source>
</evidence>
<dbReference type="InterPro" id="IPR020604">
    <property type="entry name" value="CTF/NFI_DNA-bd-dom"/>
</dbReference>
<dbReference type="PANTHER" id="PTHR11492">
    <property type="entry name" value="NUCLEAR FACTOR I"/>
    <property type="match status" value="1"/>
</dbReference>
<keyword evidence="4" id="KW-0238">DNA-binding</keyword>
<accession>A0A914MCW6</accession>
<evidence type="ECO:0000313" key="11">
    <source>
        <dbReference type="Proteomes" id="UP000887563"/>
    </source>
</evidence>
<dbReference type="AlphaFoldDB" id="A0A914MCW6"/>
<reference evidence="12" key="1">
    <citation type="submission" date="2022-11" db="UniProtKB">
        <authorList>
            <consortium name="WormBaseParasite"/>
        </authorList>
    </citation>
    <scope>IDENTIFICATION</scope>
</reference>
<dbReference type="GO" id="GO:0005634">
    <property type="term" value="C:nucleus"/>
    <property type="evidence" value="ECO:0007669"/>
    <property type="project" value="UniProtKB-SubCell"/>
</dbReference>
<dbReference type="GO" id="GO:0000978">
    <property type="term" value="F:RNA polymerase II cis-regulatory region sequence-specific DNA binding"/>
    <property type="evidence" value="ECO:0007669"/>
    <property type="project" value="TreeGrafter"/>
</dbReference>
<keyword evidence="7" id="KW-0539">Nucleus</keyword>
<dbReference type="InterPro" id="IPR019548">
    <property type="entry name" value="CTF/NFI_DNA-bd_N"/>
</dbReference>
<evidence type="ECO:0000256" key="5">
    <source>
        <dbReference type="ARBA" id="ARBA00023159"/>
    </source>
</evidence>
<dbReference type="PANTHER" id="PTHR11492:SF8">
    <property type="entry name" value="NUCLEAR FACTOR I, ISOFORM B"/>
    <property type="match status" value="1"/>
</dbReference>
<feature type="region of interest" description="Disordered" evidence="8">
    <location>
        <begin position="491"/>
        <end position="532"/>
    </location>
</feature>
<dbReference type="InterPro" id="IPR000647">
    <property type="entry name" value="CTF/NFI"/>
</dbReference>
<keyword evidence="6" id="KW-0804">Transcription</keyword>
<feature type="domain" description="CTF/NF-I" evidence="10">
    <location>
        <begin position="64"/>
        <end position="259"/>
    </location>
</feature>
<evidence type="ECO:0000259" key="10">
    <source>
        <dbReference type="PROSITE" id="PS51080"/>
    </source>
</evidence>
<dbReference type="PROSITE" id="PS51080">
    <property type="entry name" value="CTF_NFI_2"/>
    <property type="match status" value="1"/>
</dbReference>
<dbReference type="GO" id="GO:0005667">
    <property type="term" value="C:transcription regulator complex"/>
    <property type="evidence" value="ECO:0007669"/>
    <property type="project" value="InterPro"/>
</dbReference>
<keyword evidence="5" id="KW-0010">Activator</keyword>
<dbReference type="GO" id="GO:0045893">
    <property type="term" value="P:positive regulation of DNA-templated transcription"/>
    <property type="evidence" value="ECO:0007669"/>
    <property type="project" value="UniProtKB-ARBA"/>
</dbReference>
<dbReference type="GO" id="GO:0000981">
    <property type="term" value="F:DNA-binding transcription factor activity, RNA polymerase II-specific"/>
    <property type="evidence" value="ECO:0007669"/>
    <property type="project" value="TreeGrafter"/>
</dbReference>
<dbReference type="InterPro" id="IPR036578">
    <property type="entry name" value="SMAD_MH1_sf"/>
</dbReference>
<dbReference type="Pfam" id="PF10524">
    <property type="entry name" value="NfI_DNAbd_pre-N"/>
    <property type="match status" value="1"/>
</dbReference>
<evidence type="ECO:0000256" key="3">
    <source>
        <dbReference type="ARBA" id="ARBA00023015"/>
    </source>
</evidence>
<proteinExistence type="predicted"/>
<dbReference type="Gene3D" id="3.90.520.10">
    <property type="entry name" value="SMAD MH1 domain"/>
    <property type="match status" value="1"/>
</dbReference>
<keyword evidence="3" id="KW-0805">Transcription regulation</keyword>
<feature type="compositionally biased region" description="Low complexity" evidence="8">
    <location>
        <begin position="495"/>
        <end position="509"/>
    </location>
</feature>
<organism evidence="11 12">
    <name type="scientific">Meloidogyne incognita</name>
    <name type="common">Southern root-knot nematode worm</name>
    <name type="synonym">Oxyuris incognita</name>
    <dbReference type="NCBI Taxonomy" id="6306"/>
    <lineage>
        <taxon>Eukaryota</taxon>
        <taxon>Metazoa</taxon>
        <taxon>Ecdysozoa</taxon>
        <taxon>Nematoda</taxon>
        <taxon>Chromadorea</taxon>
        <taxon>Rhabditida</taxon>
        <taxon>Tylenchina</taxon>
        <taxon>Tylenchomorpha</taxon>
        <taxon>Tylenchoidea</taxon>
        <taxon>Meloidogynidae</taxon>
        <taxon>Meloidogyninae</taxon>
        <taxon>Meloidogyne</taxon>
        <taxon>Meloidogyne incognita group</taxon>
    </lineage>
</organism>
<evidence type="ECO:0000256" key="4">
    <source>
        <dbReference type="ARBA" id="ARBA00023125"/>
    </source>
</evidence>
<dbReference type="SMART" id="SM00523">
    <property type="entry name" value="DWA"/>
    <property type="match status" value="1"/>
</dbReference>
<keyword evidence="2" id="KW-0235">DNA replication</keyword>
<evidence type="ECO:0000256" key="2">
    <source>
        <dbReference type="ARBA" id="ARBA00022705"/>
    </source>
</evidence>
<dbReference type="GO" id="GO:0006260">
    <property type="term" value="P:DNA replication"/>
    <property type="evidence" value="ECO:0007669"/>
    <property type="project" value="UniProtKB-KW"/>
</dbReference>
<keyword evidence="11" id="KW-1185">Reference proteome</keyword>
<dbReference type="Proteomes" id="UP000887563">
    <property type="component" value="Unplaced"/>
</dbReference>
<evidence type="ECO:0000256" key="7">
    <source>
        <dbReference type="ARBA" id="ARBA00023242"/>
    </source>
</evidence>
<protein>
    <submittedName>
        <fullName evidence="12">CTF/NF-I domain-containing protein</fullName>
    </submittedName>
</protein>
<dbReference type="InterPro" id="IPR003619">
    <property type="entry name" value="MAD_homology1_Dwarfin-type"/>
</dbReference>
<feature type="domain" description="MH1" evidence="9">
    <location>
        <begin position="117"/>
        <end position="242"/>
    </location>
</feature>
<dbReference type="Pfam" id="PF03165">
    <property type="entry name" value="MH1"/>
    <property type="match status" value="1"/>
</dbReference>
<comment type="subcellular location">
    <subcellularLocation>
        <location evidence="1">Nucleus</location>
    </subcellularLocation>
</comment>
<sequence length="906" mass="100151">MHSKINVRLRELKRQHPQSIRHVRDTSTSAVWLENVNGRQQTIKANSLNNSPITVQQYSPRNIYHHEDATQSEEFHPFVEDLLPHVREFAFVWFNLQAAKRRHNKRCEQSMTLDEERQTKQMLMTERPEEKQKWAGRLLGKLRKDIQPQFRDIFVQSITNPRQQPALCVLSNPDQKGKMRRIDCLRQADKVWRLDLVMVILFKGIPLESTDGERLEKCPNCQQPGLCVNPYHISIAIRELDLWLANFIYTTDPNKPKPKREDEEDDCEGIWGTGVFSAYELRKLHKPSILNSINCGNAIYLNKYGNGTDAQCVQNGEACSSSSLTQLQRPIKMEHPTTTTKLIPPDLPKPTALVPLPGGGNPNTDSLLTQQKRAQPRRYTIGGDSTVIARVPQSLTVSSKSFVNNKNVDECTTNSTILEQDDSFDEPADKRSRHGSRESAGSVNDQEIKQLTGASPIEIENCSENKSKEGKVTYTIRLERKQQLEHNNIINQHPSLDSSSSSTILSGIGQKPFPSAGSAFSAPTPNNNNNNRQHYIRKQEITNSIPHQQAIIKVSYTKEFLPILDNHNNDIPEIQQQQQTIPQFKIQQQSQQQIADQIVTTSLQPLSTFAPLVASRKRVLLTTAASPNLLEIAQQQNSTISGNTNNIITTSTNISNNISPSATALATAMAAVQAANTRRNGSSSTTSLDTSLVSPIKEFISRPNEAASLITPRPVFPNIDMFAASTFLGNGYQSTLTSPIPFFTSPLTTPRGTPIPGTRLNCEDYGSLVQSVLAANSNNFGNHLLNCFNENSRSPLLQAAAANFLMNSTLQRRSGSSGSGGAISRPGTNLSLSSALDIQSASALGLAGPPISSLSTTGLQDGNCLQLKPSQSSNLSPIVDSTTNLDSTADEKFKKEQLILLKNTTI</sequence>
<dbReference type="InterPro" id="IPR013019">
    <property type="entry name" value="MAD_homology_MH1"/>
</dbReference>
<evidence type="ECO:0000256" key="6">
    <source>
        <dbReference type="ARBA" id="ARBA00023163"/>
    </source>
</evidence>